<evidence type="ECO:0000313" key="6">
    <source>
        <dbReference type="EMBL" id="AIW21778.1"/>
    </source>
</evidence>
<dbReference type="Gene3D" id="2.40.160.10">
    <property type="entry name" value="Porin"/>
    <property type="match status" value="1"/>
</dbReference>
<accession>A0AAN0SIM3</accession>
<reference evidence="6 7" key="1">
    <citation type="submission" date="2014-10" db="EMBL/GenBank/DDBJ databases">
        <title>The Complete Genome Sequence for the Shellfish Pathogen Vibrio coralliilyticus RE98 Isolated from a Shellfish Hatchery.</title>
        <authorList>
            <person name="Richards G.P."/>
            <person name="Bono J.L."/>
            <person name="Watson M.A."/>
            <person name="Needleman D.S."/>
        </authorList>
    </citation>
    <scope>NUCLEOTIDE SEQUENCE [LARGE SCALE GENOMIC DNA]</scope>
    <source>
        <strain evidence="6 7">RE98</strain>
    </source>
</reference>
<dbReference type="InterPro" id="IPR001897">
    <property type="entry name" value="Porin_gammaproteobac"/>
</dbReference>
<dbReference type="PANTHER" id="PTHR34501">
    <property type="entry name" value="PROTEIN YDDL-RELATED"/>
    <property type="match status" value="1"/>
</dbReference>
<dbReference type="InterPro" id="IPR001702">
    <property type="entry name" value="Porin_Gram-ve"/>
</dbReference>
<evidence type="ECO:0000256" key="3">
    <source>
        <dbReference type="ARBA" id="ARBA00022729"/>
    </source>
</evidence>
<keyword evidence="4" id="KW-0472">Membrane</keyword>
<dbReference type="GO" id="GO:0015288">
    <property type="term" value="F:porin activity"/>
    <property type="evidence" value="ECO:0007669"/>
    <property type="project" value="InterPro"/>
</dbReference>
<gene>
    <name evidence="6" type="ORF">IX92_22645</name>
</gene>
<comment type="subcellular location">
    <subcellularLocation>
        <location evidence="1">Cell outer membrane</location>
        <topology evidence="1">Multi-pass membrane protein</topology>
    </subcellularLocation>
</comment>
<dbReference type="EMBL" id="CP009618">
    <property type="protein sequence ID" value="AIW21778.1"/>
    <property type="molecule type" value="Genomic_DNA"/>
</dbReference>
<keyword evidence="7" id="KW-1185">Reference proteome</keyword>
<proteinExistence type="inferred from homology"/>
<evidence type="ECO:0000256" key="1">
    <source>
        <dbReference type="ARBA" id="ARBA00004571"/>
    </source>
</evidence>
<evidence type="ECO:0000256" key="2">
    <source>
        <dbReference type="ARBA" id="ARBA00007539"/>
    </source>
</evidence>
<protein>
    <submittedName>
        <fullName evidence="6">Membrane protein</fullName>
    </submittedName>
</protein>
<evidence type="ECO:0000256" key="5">
    <source>
        <dbReference type="SAM" id="SignalP"/>
    </source>
</evidence>
<dbReference type="Pfam" id="PF00267">
    <property type="entry name" value="Porin_1"/>
    <property type="match status" value="1"/>
</dbReference>
<dbReference type="PRINTS" id="PR00183">
    <property type="entry name" value="ECOLIPORIN"/>
</dbReference>
<dbReference type="RefSeq" id="WP_043010676.1">
    <property type="nucleotide sequence ID" value="NZ_CP009618.1"/>
</dbReference>
<evidence type="ECO:0000256" key="4">
    <source>
        <dbReference type="ARBA" id="ARBA00023136"/>
    </source>
</evidence>
<dbReference type="KEGG" id="vcy:IX92_22645"/>
<name>A0AAN0SIM3_9VIBR</name>
<dbReference type="AlphaFoldDB" id="A0AAN0SIM3"/>
<organism evidence="6 7">
    <name type="scientific">Vibrio coralliilyticus</name>
    <dbReference type="NCBI Taxonomy" id="190893"/>
    <lineage>
        <taxon>Bacteria</taxon>
        <taxon>Pseudomonadati</taxon>
        <taxon>Pseudomonadota</taxon>
        <taxon>Gammaproteobacteria</taxon>
        <taxon>Vibrionales</taxon>
        <taxon>Vibrionaceae</taxon>
        <taxon>Vibrio</taxon>
    </lineage>
</organism>
<feature type="chain" id="PRO_5043031088" evidence="5">
    <location>
        <begin position="22"/>
        <end position="347"/>
    </location>
</feature>
<sequence length="347" mass="37511">MKIKLLAAAIAATACGTHAFAAEIYNSEGSTISIGGYVDVGVGEFDSADEVEVHDVSPRINISGTQDVGNGFTVDAKGEWALNYLDGGDTTFTTRLGYIGATHEQFGRFVVGTQWSPYYDVASAADYPIAFANDFLYEDHNNLGTARGEDMVSYRKAIELGDMGSLNLGLAWQGKHTATTDTQTVSGGTVTTTRTSKEYDARGQIALSMNVYGFNLGYSYNGGDVANVDSHSHAFAFSYGAYGDGLYAAVVYAMNENMNPGSSPLAESDQYEALLAYALENGWNFSANYEAVEDDKASKTQYSQSALQAEYTFTPNFIGFAGYQFDLGNDINVKEEDKWTIGARYFL</sequence>
<dbReference type="SUPFAM" id="SSF56935">
    <property type="entry name" value="Porins"/>
    <property type="match status" value="1"/>
</dbReference>
<dbReference type="GO" id="GO:0034220">
    <property type="term" value="P:monoatomic ion transmembrane transport"/>
    <property type="evidence" value="ECO:0007669"/>
    <property type="project" value="InterPro"/>
</dbReference>
<feature type="signal peptide" evidence="5">
    <location>
        <begin position="1"/>
        <end position="21"/>
    </location>
</feature>
<dbReference type="PANTHER" id="PTHR34501:SF2">
    <property type="entry name" value="OUTER MEMBRANE PORIN F-RELATED"/>
    <property type="match status" value="1"/>
</dbReference>
<dbReference type="InterPro" id="IPR050298">
    <property type="entry name" value="Gram-neg_bact_OMP"/>
</dbReference>
<dbReference type="InterPro" id="IPR023614">
    <property type="entry name" value="Porin_dom_sf"/>
</dbReference>
<dbReference type="Proteomes" id="UP000030081">
    <property type="component" value="Chromosome 2"/>
</dbReference>
<comment type="similarity">
    <text evidence="2">Belongs to the Gram-negative porin family.</text>
</comment>
<dbReference type="GeneID" id="93943601"/>
<dbReference type="GO" id="GO:0009279">
    <property type="term" value="C:cell outer membrane"/>
    <property type="evidence" value="ECO:0007669"/>
    <property type="project" value="UniProtKB-SubCell"/>
</dbReference>
<dbReference type="PROSITE" id="PS51257">
    <property type="entry name" value="PROKAR_LIPOPROTEIN"/>
    <property type="match status" value="1"/>
</dbReference>
<evidence type="ECO:0000313" key="7">
    <source>
        <dbReference type="Proteomes" id="UP000030081"/>
    </source>
</evidence>
<keyword evidence="3 5" id="KW-0732">Signal</keyword>
<dbReference type="InterPro" id="IPR033900">
    <property type="entry name" value="Gram_neg_porin_domain"/>
</dbReference>
<dbReference type="CDD" id="cd00342">
    <property type="entry name" value="gram_neg_porins"/>
    <property type="match status" value="1"/>
</dbReference>